<evidence type="ECO:0000256" key="6">
    <source>
        <dbReference type="SAM" id="MobiDB-lite"/>
    </source>
</evidence>
<evidence type="ECO:0000256" key="7">
    <source>
        <dbReference type="SAM" id="Phobius"/>
    </source>
</evidence>
<proteinExistence type="predicted"/>
<dbReference type="EMBL" id="CACVKT020001995">
    <property type="protein sequence ID" value="CAC5374222.1"/>
    <property type="molecule type" value="Genomic_DNA"/>
</dbReference>
<organism evidence="10 11">
    <name type="scientific">Mytilus coruscus</name>
    <name type="common">Sea mussel</name>
    <dbReference type="NCBI Taxonomy" id="42192"/>
    <lineage>
        <taxon>Eukaryota</taxon>
        <taxon>Metazoa</taxon>
        <taxon>Spiralia</taxon>
        <taxon>Lophotrochozoa</taxon>
        <taxon>Mollusca</taxon>
        <taxon>Bivalvia</taxon>
        <taxon>Autobranchia</taxon>
        <taxon>Pteriomorphia</taxon>
        <taxon>Mytilida</taxon>
        <taxon>Mytiloidea</taxon>
        <taxon>Mytilidae</taxon>
        <taxon>Mytilinae</taxon>
        <taxon>Mytilus</taxon>
    </lineage>
</organism>
<dbReference type="GO" id="GO:0005886">
    <property type="term" value="C:plasma membrane"/>
    <property type="evidence" value="ECO:0007669"/>
    <property type="project" value="TreeGrafter"/>
</dbReference>
<keyword evidence="11" id="KW-1185">Reference proteome</keyword>
<dbReference type="AlphaFoldDB" id="A0A6J8AV74"/>
<comment type="subcellular location">
    <subcellularLocation>
        <location evidence="1">Membrane</location>
        <topology evidence="1">Single-pass type I membrane protein</topology>
    </subcellularLocation>
</comment>
<keyword evidence="7" id="KW-0812">Transmembrane</keyword>
<feature type="compositionally biased region" description="Basic and acidic residues" evidence="6">
    <location>
        <begin position="715"/>
        <end position="736"/>
    </location>
</feature>
<keyword evidence="7" id="KW-1133">Transmembrane helix</keyword>
<dbReference type="SMART" id="SM00060">
    <property type="entry name" value="FN3"/>
    <property type="match status" value="1"/>
</dbReference>
<dbReference type="OrthoDB" id="6078221at2759"/>
<name>A0A6J8AV74_MYTCO</name>
<feature type="domain" description="Ig-like" evidence="8">
    <location>
        <begin position="271"/>
        <end position="357"/>
    </location>
</feature>
<dbReference type="GO" id="GO:0050839">
    <property type="term" value="F:cell adhesion molecule binding"/>
    <property type="evidence" value="ECO:0007669"/>
    <property type="project" value="TreeGrafter"/>
</dbReference>
<dbReference type="Gene3D" id="2.60.40.10">
    <property type="entry name" value="Immunoglobulins"/>
    <property type="match status" value="4"/>
</dbReference>
<evidence type="ECO:0000259" key="8">
    <source>
        <dbReference type="PROSITE" id="PS50835"/>
    </source>
</evidence>
<evidence type="ECO:0000313" key="10">
    <source>
        <dbReference type="EMBL" id="CAC5374222.1"/>
    </source>
</evidence>
<evidence type="ECO:0000256" key="4">
    <source>
        <dbReference type="ARBA" id="ARBA00023180"/>
    </source>
</evidence>
<sequence length="858" mass="97193">MGDCQDPGDYITMLWYKIGDCQDLGAYITMPRYKIGDCQDPGASCAYITMLWYKIGDCQDPGAYITMLWFSIGDCQDPDITFTAEIGENVALSWRTSFTKDNDFAVMVQKIVVYTANFGNIITNFKNKKYKFVNETKDISTINITIIRVETTDAALYKSVDGSKVDGCCLLVLTTKPKNPTLTMNPQHPFVNRRVTFTCRSLVQRWPVYIPSHLSYQFFGNPRDDAENNRLTINPLTKSHKGMNISCQATDDRGEVSIKSDTITLDPYYGPDNVVLTPGYEDINVTEGSTLGPIHCTAICNPKCIFKWKKIKTDRITIISNETQLTVPAIKKDQAGTYRCRVVNSYNKIMGNSTDLSVNVQYSPKIKSIWFSNKSEIYRSGTSNTYYFNEDVYSKMTLRIESNPDPRIMFNSSLLEIHRSETGNGYTDYISKLPSLKCENSGNFTIRAVNGIGNGDTRTVNLQIYCKPRNATAKSRQIGTKVDSTENIIMHVVSFPLPTVEWRRVTGSDWTVTKDSYDYRYRIESEIHIESEKDFGVYGLKICNKLGCIEENITLTPEDKPEAPTNFSVETRTFRSVNLSWIVGFNGGHKQKFSVLFKATDNDNWETREEAHTEEPTTGSKVYYTLDQLASNKQYHVIVRSTNKYGNRNASLEFKTKVEPTLASPSKSGSDSIPIACGVVGVLLIIVITLLVFFIRRKTRSKTEPKESNVLYAAVDKEQQKSKRRNTEKEDSKEPANAEYASVVKPKSKSKKVHYKEDVTETANDEYAVVDKSNKKIDYTENDNVYSNQGDADLLIHQPLKIKPSGRSKNKDGLTYIEVSFTRKPKDRRRIIGAENRTDYVDIDFTRKADPLPDSSDE</sequence>
<dbReference type="PANTHER" id="PTHR11640">
    <property type="entry name" value="NEPHRIN"/>
    <property type="match status" value="1"/>
</dbReference>
<keyword evidence="2 7" id="KW-0472">Membrane</keyword>
<dbReference type="PROSITE" id="PS50853">
    <property type="entry name" value="FN3"/>
    <property type="match status" value="1"/>
</dbReference>
<feature type="region of interest" description="Disordered" evidence="6">
    <location>
        <begin position="710"/>
        <end position="744"/>
    </location>
</feature>
<dbReference type="CDD" id="cd12087">
    <property type="entry name" value="TM_EGFR-like"/>
    <property type="match status" value="1"/>
</dbReference>
<dbReference type="Proteomes" id="UP000507470">
    <property type="component" value="Unassembled WGS sequence"/>
</dbReference>
<dbReference type="GO" id="GO:0098609">
    <property type="term" value="P:cell-cell adhesion"/>
    <property type="evidence" value="ECO:0007669"/>
    <property type="project" value="TreeGrafter"/>
</dbReference>
<feature type="domain" description="Fibronectin type-III" evidence="9">
    <location>
        <begin position="563"/>
        <end position="661"/>
    </location>
</feature>
<evidence type="ECO:0000259" key="9">
    <source>
        <dbReference type="PROSITE" id="PS50853"/>
    </source>
</evidence>
<dbReference type="InterPro" id="IPR013783">
    <property type="entry name" value="Ig-like_fold"/>
</dbReference>
<dbReference type="InterPro" id="IPR051275">
    <property type="entry name" value="Cell_adhesion_signaling"/>
</dbReference>
<keyword evidence="3" id="KW-1015">Disulfide bond</keyword>
<dbReference type="SMART" id="SM00409">
    <property type="entry name" value="IG"/>
    <property type="match status" value="2"/>
</dbReference>
<accession>A0A6J8AV74</accession>
<dbReference type="InterPro" id="IPR036116">
    <property type="entry name" value="FN3_sf"/>
</dbReference>
<dbReference type="GO" id="GO:0005911">
    <property type="term" value="C:cell-cell junction"/>
    <property type="evidence" value="ECO:0007669"/>
    <property type="project" value="TreeGrafter"/>
</dbReference>
<evidence type="ECO:0000313" key="11">
    <source>
        <dbReference type="Proteomes" id="UP000507470"/>
    </source>
</evidence>
<dbReference type="SUPFAM" id="SSF48726">
    <property type="entry name" value="Immunoglobulin"/>
    <property type="match status" value="1"/>
</dbReference>
<gene>
    <name evidence="10" type="ORF">MCOR_11688</name>
</gene>
<protein>
    <submittedName>
        <fullName evidence="10">Uncharacterized protein</fullName>
    </submittedName>
</protein>
<dbReference type="CDD" id="cd00063">
    <property type="entry name" value="FN3"/>
    <property type="match status" value="1"/>
</dbReference>
<evidence type="ECO:0000256" key="3">
    <source>
        <dbReference type="ARBA" id="ARBA00023157"/>
    </source>
</evidence>
<evidence type="ECO:0000256" key="2">
    <source>
        <dbReference type="ARBA" id="ARBA00023136"/>
    </source>
</evidence>
<dbReference type="InterPro" id="IPR007110">
    <property type="entry name" value="Ig-like_dom"/>
</dbReference>
<evidence type="ECO:0000256" key="1">
    <source>
        <dbReference type="ARBA" id="ARBA00004479"/>
    </source>
</evidence>
<dbReference type="SUPFAM" id="SSF49265">
    <property type="entry name" value="Fibronectin type III"/>
    <property type="match status" value="1"/>
</dbReference>
<dbReference type="PROSITE" id="PS50835">
    <property type="entry name" value="IG_LIKE"/>
    <property type="match status" value="1"/>
</dbReference>
<evidence type="ECO:0000256" key="5">
    <source>
        <dbReference type="ARBA" id="ARBA00023319"/>
    </source>
</evidence>
<keyword evidence="5" id="KW-0393">Immunoglobulin domain</keyword>
<dbReference type="PANTHER" id="PTHR11640:SF164">
    <property type="entry name" value="MAM DOMAIN-CONTAINING GLYCOSYLPHOSPHATIDYLINOSITOL ANCHOR PROTEIN 1"/>
    <property type="match status" value="1"/>
</dbReference>
<dbReference type="Pfam" id="PF00041">
    <property type="entry name" value="fn3"/>
    <property type="match status" value="1"/>
</dbReference>
<dbReference type="InterPro" id="IPR003961">
    <property type="entry name" value="FN3_dom"/>
</dbReference>
<reference evidence="10 11" key="1">
    <citation type="submission" date="2020-06" db="EMBL/GenBank/DDBJ databases">
        <authorList>
            <person name="Li R."/>
            <person name="Bekaert M."/>
        </authorList>
    </citation>
    <scope>NUCLEOTIDE SEQUENCE [LARGE SCALE GENOMIC DNA]</scope>
    <source>
        <strain evidence="11">wild</strain>
    </source>
</reference>
<dbReference type="InterPro" id="IPR036179">
    <property type="entry name" value="Ig-like_dom_sf"/>
</dbReference>
<feature type="transmembrane region" description="Helical" evidence="7">
    <location>
        <begin position="673"/>
        <end position="695"/>
    </location>
</feature>
<dbReference type="InterPro" id="IPR003599">
    <property type="entry name" value="Ig_sub"/>
</dbReference>
<keyword evidence="4" id="KW-0325">Glycoprotein</keyword>